<dbReference type="GO" id="GO:0046872">
    <property type="term" value="F:metal ion binding"/>
    <property type="evidence" value="ECO:0007669"/>
    <property type="project" value="UniProtKB-KW"/>
</dbReference>
<evidence type="ECO:0000313" key="10">
    <source>
        <dbReference type="EMBL" id="VYT11216.1"/>
    </source>
</evidence>
<evidence type="ECO:0000259" key="9">
    <source>
        <dbReference type="Pfam" id="PF05649"/>
    </source>
</evidence>
<dbReference type="InterPro" id="IPR000718">
    <property type="entry name" value="Peptidase_M13"/>
</dbReference>
<keyword evidence="4" id="KW-0479">Metal-binding</keyword>
<dbReference type="InterPro" id="IPR042089">
    <property type="entry name" value="Peptidase_M13_dom_2"/>
</dbReference>
<dbReference type="GO" id="GO:0005886">
    <property type="term" value="C:plasma membrane"/>
    <property type="evidence" value="ECO:0007669"/>
    <property type="project" value="TreeGrafter"/>
</dbReference>
<dbReference type="InterPro" id="IPR008753">
    <property type="entry name" value="Peptidase_M13_N"/>
</dbReference>
<name>A0A6N2U6R3_9ACTO</name>
<dbReference type="InterPro" id="IPR018497">
    <property type="entry name" value="Peptidase_M13_C"/>
</dbReference>
<comment type="similarity">
    <text evidence="2">Belongs to the peptidase M13 family.</text>
</comment>
<organism evidence="10">
    <name type="scientific">Schaalia odontolytica</name>
    <dbReference type="NCBI Taxonomy" id="1660"/>
    <lineage>
        <taxon>Bacteria</taxon>
        <taxon>Bacillati</taxon>
        <taxon>Actinomycetota</taxon>
        <taxon>Actinomycetes</taxon>
        <taxon>Actinomycetales</taxon>
        <taxon>Actinomycetaceae</taxon>
        <taxon>Schaalia</taxon>
    </lineage>
</organism>
<dbReference type="Pfam" id="PF01431">
    <property type="entry name" value="Peptidase_M13"/>
    <property type="match status" value="1"/>
</dbReference>
<evidence type="ECO:0000256" key="3">
    <source>
        <dbReference type="ARBA" id="ARBA00022670"/>
    </source>
</evidence>
<evidence type="ECO:0000256" key="1">
    <source>
        <dbReference type="ARBA" id="ARBA00001947"/>
    </source>
</evidence>
<feature type="domain" description="Peptidase M13 C-terminal" evidence="8">
    <location>
        <begin position="439"/>
        <end position="651"/>
    </location>
</feature>
<dbReference type="PRINTS" id="PR00786">
    <property type="entry name" value="NEPRILYSIN"/>
</dbReference>
<dbReference type="PANTHER" id="PTHR11733">
    <property type="entry name" value="ZINC METALLOPROTEASE FAMILY M13 NEPRILYSIN-RELATED"/>
    <property type="match status" value="1"/>
</dbReference>
<dbReference type="Gene3D" id="1.10.1380.10">
    <property type="entry name" value="Neutral endopeptidase , domain2"/>
    <property type="match status" value="1"/>
</dbReference>
<accession>A0A6N2U6R3</accession>
<dbReference type="EMBL" id="CACRSM010000003">
    <property type="protein sequence ID" value="VYT11216.1"/>
    <property type="molecule type" value="Genomic_DNA"/>
</dbReference>
<dbReference type="AlphaFoldDB" id="A0A6N2U6R3"/>
<evidence type="ECO:0000256" key="4">
    <source>
        <dbReference type="ARBA" id="ARBA00022723"/>
    </source>
</evidence>
<keyword evidence="5 10" id="KW-0378">Hydrolase</keyword>
<dbReference type="PROSITE" id="PS51885">
    <property type="entry name" value="NEPRILYSIN"/>
    <property type="match status" value="1"/>
</dbReference>
<dbReference type="GO" id="GO:0016485">
    <property type="term" value="P:protein processing"/>
    <property type="evidence" value="ECO:0007669"/>
    <property type="project" value="TreeGrafter"/>
</dbReference>
<evidence type="ECO:0000256" key="5">
    <source>
        <dbReference type="ARBA" id="ARBA00022801"/>
    </source>
</evidence>
<proteinExistence type="inferred from homology"/>
<dbReference type="Gene3D" id="3.40.390.10">
    <property type="entry name" value="Collagenase (Catalytic Domain)"/>
    <property type="match status" value="1"/>
</dbReference>
<dbReference type="EC" id="3.4.24.-" evidence="10"/>
<evidence type="ECO:0000256" key="2">
    <source>
        <dbReference type="ARBA" id="ARBA00007357"/>
    </source>
</evidence>
<keyword evidence="3" id="KW-0645">Protease</keyword>
<keyword evidence="7" id="KW-0482">Metalloprotease</keyword>
<keyword evidence="6" id="KW-0862">Zinc</keyword>
<protein>
    <submittedName>
        <fullName evidence="10">Neutral endopeptidase</fullName>
        <ecNumber evidence="10">3.4.24.-</ecNumber>
    </submittedName>
</protein>
<evidence type="ECO:0000256" key="6">
    <source>
        <dbReference type="ARBA" id="ARBA00022833"/>
    </source>
</evidence>
<evidence type="ECO:0000259" key="8">
    <source>
        <dbReference type="Pfam" id="PF01431"/>
    </source>
</evidence>
<dbReference type="PANTHER" id="PTHR11733:SF167">
    <property type="entry name" value="FI17812P1-RELATED"/>
    <property type="match status" value="1"/>
</dbReference>
<reference evidence="10" key="1">
    <citation type="submission" date="2019-11" db="EMBL/GenBank/DDBJ databases">
        <authorList>
            <person name="Feng L."/>
        </authorList>
    </citation>
    <scope>NUCLEOTIDE SEQUENCE</scope>
    <source>
        <strain evidence="10">AodontolyticusLFYP35</strain>
    </source>
</reference>
<dbReference type="Pfam" id="PF05649">
    <property type="entry name" value="Peptidase_M13_N"/>
    <property type="match status" value="1"/>
</dbReference>
<dbReference type="SUPFAM" id="SSF55486">
    <property type="entry name" value="Metalloproteases ('zincins'), catalytic domain"/>
    <property type="match status" value="1"/>
</dbReference>
<dbReference type="CDD" id="cd08662">
    <property type="entry name" value="M13"/>
    <property type="match status" value="1"/>
</dbReference>
<evidence type="ECO:0000256" key="7">
    <source>
        <dbReference type="ARBA" id="ARBA00023049"/>
    </source>
</evidence>
<comment type="cofactor">
    <cofactor evidence="1">
        <name>Zn(2+)</name>
        <dbReference type="ChEBI" id="CHEBI:29105"/>
    </cofactor>
</comment>
<feature type="domain" description="Peptidase M13 N-terminal" evidence="9">
    <location>
        <begin position="9"/>
        <end position="387"/>
    </location>
</feature>
<dbReference type="GO" id="GO:0004222">
    <property type="term" value="F:metalloendopeptidase activity"/>
    <property type="evidence" value="ECO:0007669"/>
    <property type="project" value="InterPro"/>
</dbReference>
<gene>
    <name evidence="10" type="primary">pepO</name>
    <name evidence="10" type="ORF">AOLFYP35_01584</name>
</gene>
<sequence>MTETLSYRPQDDFYRFINGQWLATHKIPADRPMDGIFNQLHDQSELWEKEIAEDASSGKIPGHNAELIAHLYGTFMDEDAVEAAGYSPIAGKLERLRSVSTHLELARLMGTFRYEGIGGLFGSYVGTDAHNSSQHQLDIYQSGISLPDEAYYREEQHRPILAAWESYVTTLFTLVGIDEKQASEHAHAVKELETQIASFHRDAVSNRDPLLADHPMTWKELCSSYPSFPWDEWAASARLPINKVDTLNVSQPDFLEQATQLWAQTDLETLKLWMEHSLIDEYAMLLSSEFIEASFNFHGRALSGTEELRPRWKRGLSLVSSLLGEAMGEIWVSRHFPPENKAIMDELVHSLLEAYHQALSTCDWMGEETRAAALKKLSTFTPKIGYPDRWIDYSPLKVESLSLVDTVEAATRFHVQRRWDKLGGPVDRSEWHMTPQTVNAYYDPTMNEIVFPAAILQAPFFDPKADDASNFGAIGAIIGHEIGHGFDDQGSRFDAEGNLENWWTEEDRARFEERTKRLIEQYDALTPRDLEGEEPPLHVNGALTLGENIGDLAGLSIAWQAYVSRLNKKGETPETAPVIDGLTAAQRFFTSWARGWRTAIRREFAKQLLSIDPHSPAEFRCNQVVANMDSFADAYDLGPDDALWIAPNERVHIW</sequence>
<dbReference type="InterPro" id="IPR024079">
    <property type="entry name" value="MetalloPept_cat_dom_sf"/>
</dbReference>